<dbReference type="Gene3D" id="3.10.580.10">
    <property type="entry name" value="CBS-domain"/>
    <property type="match status" value="1"/>
</dbReference>
<dbReference type="AlphaFoldDB" id="A0A3D9H1J6"/>
<sequence>MSFNPVAIGMSGLPLGSVPMVSLDLETTGLDTAKDRAIELAAVRLRLGEIADATFETFIDPGIPIPERSTAIHGISDQDIVGAVPFSQIMPNFATWAGTDVVIGYSIGFDLAILKGEHDRAGLAWSPPRALDVRQLVAVAAPRLPDQSMEVVAEWLGVGLEDRHRALGDAKSAARLLLALLPALREKGIATLGQAERACRELDSRENLSAGSGWHAVAINPDQLQKQVSEYARIDSFPYRHTVSELMNSPPETLSGEVPLEQGLKRMIEKSVSSVFLSPDDKGYAILTERDVMRAVAEQAGAALKTPIRDFAQGPLVTIDQDEFIYKATTLMADRGFRHLGVVDGQGILVGALSARDLLKQRAGDALSLGSAIENAESVAALGRVWSELVTVVRGLVHEHVDPRDIAAIISRELRALTKRACELALIEMAGEGLGQPPCDYAVLVLGSGGRGESLLAMDQDNAIVFAEGDPGGAQDQWFETLGRKMADILDHVGVCYCKGGIMASMPAWRKDIAHWREQLDQWLADARLEDIMNIDVFFDAKPVHGNERLAMDLMSEAQAAAAGERQFLKTMERDVAGFSSALNWRGRPKLKSGRVDLKMYGIMPIFQVARLLAVRHGIMAHSTPARLLQAKPSVPGFEGMIESLMSAHKILLGAILNQQLRDLRAGIPLANKVAPAEMDDHARQELYWAMGQIENVKSLVGDAAFMG</sequence>
<dbReference type="InterPro" id="IPR012337">
    <property type="entry name" value="RNaseH-like_sf"/>
</dbReference>
<dbReference type="Pfam" id="PF00929">
    <property type="entry name" value="RNase_T"/>
    <property type="match status" value="1"/>
</dbReference>
<protein>
    <submittedName>
        <fullName evidence="5">DNA polymerase-3 subunit epsilon/CBS domain-containing protein</fullName>
    </submittedName>
</protein>
<feature type="domain" description="CBS" evidence="4">
    <location>
        <begin position="311"/>
        <end position="369"/>
    </location>
</feature>
<dbReference type="GO" id="GO:0008408">
    <property type="term" value="F:3'-5' exonuclease activity"/>
    <property type="evidence" value="ECO:0007669"/>
    <property type="project" value="TreeGrafter"/>
</dbReference>
<comment type="subunit">
    <text evidence="2">DNA polymerase III contains a core (composed of alpha, epsilon and theta chains) that associates with a tau subunit. This core dimerizes to form the POLIII' complex. PolIII' associates with the gamma complex (composed of gamma, delta, delta', psi and chi chains) and with the beta chain to form the complete DNA polymerase III complex.</text>
</comment>
<keyword evidence="6" id="KW-1185">Reference proteome</keyword>
<dbReference type="PANTHER" id="PTHR30231:SF41">
    <property type="entry name" value="DNA POLYMERASE III SUBUNIT EPSILON"/>
    <property type="match status" value="1"/>
</dbReference>
<gene>
    <name evidence="5" type="ORF">DFP90_1237</name>
</gene>
<reference evidence="5 6" key="1">
    <citation type="submission" date="2018-07" db="EMBL/GenBank/DDBJ databases">
        <title>Genomic Encyclopedia of Type Strains, Phase III (KMG-III): the genomes of soil and plant-associated and newly described type strains.</title>
        <authorList>
            <person name="Whitman W."/>
        </authorList>
    </citation>
    <scope>NUCLEOTIDE SEQUENCE [LARGE SCALE GENOMIC DNA]</scope>
    <source>
        <strain evidence="5 6">CECT 8488</strain>
    </source>
</reference>
<dbReference type="SUPFAM" id="SSF53098">
    <property type="entry name" value="Ribonuclease H-like"/>
    <property type="match status" value="1"/>
</dbReference>
<dbReference type="PROSITE" id="PS51371">
    <property type="entry name" value="CBS"/>
    <property type="match status" value="2"/>
</dbReference>
<keyword evidence="3" id="KW-0129">CBS domain</keyword>
<name>A0A3D9H1J6_9PROT</name>
<dbReference type="InterPro" id="IPR046342">
    <property type="entry name" value="CBS_dom_sf"/>
</dbReference>
<dbReference type="InterPro" id="IPR018821">
    <property type="entry name" value="DUF294_put_nucleoTrafse_sb-bd"/>
</dbReference>
<dbReference type="InterPro" id="IPR013520">
    <property type="entry name" value="Ribonucl_H"/>
</dbReference>
<organism evidence="5 6">
    <name type="scientific">Aestuariispira insulae</name>
    <dbReference type="NCBI Taxonomy" id="1461337"/>
    <lineage>
        <taxon>Bacteria</taxon>
        <taxon>Pseudomonadati</taxon>
        <taxon>Pseudomonadota</taxon>
        <taxon>Alphaproteobacteria</taxon>
        <taxon>Rhodospirillales</taxon>
        <taxon>Kiloniellaceae</taxon>
        <taxon>Aestuariispira</taxon>
    </lineage>
</organism>
<dbReference type="GO" id="GO:0005829">
    <property type="term" value="C:cytosol"/>
    <property type="evidence" value="ECO:0007669"/>
    <property type="project" value="TreeGrafter"/>
</dbReference>
<dbReference type="Pfam" id="PF00571">
    <property type="entry name" value="CBS"/>
    <property type="match status" value="2"/>
</dbReference>
<dbReference type="SMART" id="SM00116">
    <property type="entry name" value="CBS"/>
    <property type="match status" value="2"/>
</dbReference>
<dbReference type="CDD" id="cd05401">
    <property type="entry name" value="NT_GlnE_GlnD_like"/>
    <property type="match status" value="1"/>
</dbReference>
<dbReference type="OrthoDB" id="9808528at2"/>
<dbReference type="Proteomes" id="UP000256845">
    <property type="component" value="Unassembled WGS sequence"/>
</dbReference>
<dbReference type="GO" id="GO:0045004">
    <property type="term" value="P:DNA replication proofreading"/>
    <property type="evidence" value="ECO:0007669"/>
    <property type="project" value="TreeGrafter"/>
</dbReference>
<dbReference type="PANTHER" id="PTHR30231">
    <property type="entry name" value="DNA POLYMERASE III SUBUNIT EPSILON"/>
    <property type="match status" value="1"/>
</dbReference>
<evidence type="ECO:0000259" key="4">
    <source>
        <dbReference type="PROSITE" id="PS51371"/>
    </source>
</evidence>
<dbReference type="InterPro" id="IPR005105">
    <property type="entry name" value="GlnD_Uridyltrans_N"/>
</dbReference>
<dbReference type="GO" id="GO:0008773">
    <property type="term" value="F:[protein-PII] uridylyltransferase activity"/>
    <property type="evidence" value="ECO:0007669"/>
    <property type="project" value="InterPro"/>
</dbReference>
<dbReference type="CDD" id="cd06127">
    <property type="entry name" value="DEDDh"/>
    <property type="match status" value="1"/>
</dbReference>
<feature type="domain" description="CBS" evidence="4">
    <location>
        <begin position="247"/>
        <end position="304"/>
    </location>
</feature>
<dbReference type="RefSeq" id="WP_115939654.1">
    <property type="nucleotide sequence ID" value="NZ_QRDW01000023.1"/>
</dbReference>
<evidence type="ECO:0000256" key="1">
    <source>
        <dbReference type="ARBA" id="ARBA00025483"/>
    </source>
</evidence>
<dbReference type="FunFam" id="3.30.420.10:FF:000045">
    <property type="entry name" value="3'-5' exonuclease DinG"/>
    <property type="match status" value="1"/>
</dbReference>
<dbReference type="EMBL" id="QRDW01000023">
    <property type="protein sequence ID" value="RED43364.1"/>
    <property type="molecule type" value="Genomic_DNA"/>
</dbReference>
<evidence type="ECO:0000256" key="2">
    <source>
        <dbReference type="ARBA" id="ARBA00026073"/>
    </source>
</evidence>
<comment type="function">
    <text evidence="1">DNA polymerase III is a complex, multichain enzyme responsible for most of the replicative synthesis in bacteria. The epsilon subunit contain the editing function and is a proofreading 3'-5' exonuclease.</text>
</comment>
<dbReference type="Pfam" id="PF03445">
    <property type="entry name" value="DUF294"/>
    <property type="match status" value="1"/>
</dbReference>
<dbReference type="Gene3D" id="3.30.420.10">
    <property type="entry name" value="Ribonuclease H-like superfamily/Ribonuclease H"/>
    <property type="match status" value="1"/>
</dbReference>
<accession>A0A3D9H1J6</accession>
<dbReference type="Pfam" id="PF10335">
    <property type="entry name" value="DUF294_C"/>
    <property type="match status" value="1"/>
</dbReference>
<dbReference type="InterPro" id="IPR036397">
    <property type="entry name" value="RNaseH_sf"/>
</dbReference>
<evidence type="ECO:0000256" key="3">
    <source>
        <dbReference type="PROSITE-ProRule" id="PRU00703"/>
    </source>
</evidence>
<evidence type="ECO:0000313" key="5">
    <source>
        <dbReference type="EMBL" id="RED43364.1"/>
    </source>
</evidence>
<dbReference type="SUPFAM" id="SSF54631">
    <property type="entry name" value="CBS-domain pair"/>
    <property type="match status" value="1"/>
</dbReference>
<comment type="caution">
    <text evidence="5">The sequence shown here is derived from an EMBL/GenBank/DDBJ whole genome shotgun (WGS) entry which is preliminary data.</text>
</comment>
<dbReference type="SMART" id="SM00479">
    <property type="entry name" value="EXOIII"/>
    <property type="match status" value="1"/>
</dbReference>
<dbReference type="GO" id="GO:0003676">
    <property type="term" value="F:nucleic acid binding"/>
    <property type="evidence" value="ECO:0007669"/>
    <property type="project" value="InterPro"/>
</dbReference>
<dbReference type="InterPro" id="IPR000644">
    <property type="entry name" value="CBS_dom"/>
</dbReference>
<evidence type="ECO:0000313" key="6">
    <source>
        <dbReference type="Proteomes" id="UP000256845"/>
    </source>
</evidence>
<proteinExistence type="predicted"/>